<dbReference type="InterPro" id="IPR016024">
    <property type="entry name" value="ARM-type_fold"/>
</dbReference>
<dbReference type="InterPro" id="IPR045065">
    <property type="entry name" value="XPO1/5"/>
</dbReference>
<organism evidence="3 4">
    <name type="scientific">Pleurodeles waltl</name>
    <name type="common">Iberian ribbed newt</name>
    <dbReference type="NCBI Taxonomy" id="8319"/>
    <lineage>
        <taxon>Eukaryota</taxon>
        <taxon>Metazoa</taxon>
        <taxon>Chordata</taxon>
        <taxon>Craniata</taxon>
        <taxon>Vertebrata</taxon>
        <taxon>Euteleostomi</taxon>
        <taxon>Amphibia</taxon>
        <taxon>Batrachia</taxon>
        <taxon>Caudata</taxon>
        <taxon>Salamandroidea</taxon>
        <taxon>Salamandridae</taxon>
        <taxon>Pleurodelinae</taxon>
        <taxon>Pleurodeles</taxon>
    </lineage>
</organism>
<evidence type="ECO:0000313" key="4">
    <source>
        <dbReference type="Proteomes" id="UP001066276"/>
    </source>
</evidence>
<protein>
    <recommendedName>
        <fullName evidence="2">Importin N-terminal domain-containing protein</fullName>
    </recommendedName>
</protein>
<sequence length="911" mass="104738">MTSIEVKYECETLATAVKVIMDPKSTIPQRTEAQKFCDTFKAKSPLCITCGLMLVQKTEPTIVRHLGLQILEHLAKHRWDTIPQKERLFLKERVMQLISTGLKPGLEEEVCIKNGYARIMVEIIKKEGIKNWSEQLAELQTLLSKGAPQAELVMLILLRLSEDVAIIENQPSVHQQTQRQMLKGSMHKLLSTVRYSLKDYTKTYRVLENDAKYQSQAKTCCRVIVAALNTMTSYLEWAPLKHITDGQNKLMETLWCLMNDAELQLEASLALLTAVNRMFANFTTSGKPLLALFEESSTPYIFFSAQLADGEVLTDKHYFFMKVRCELLCGLGEQLCNVMNKNSCVEPPHNFGKYLDCLLDFTSLSSKYLSSLTHPIWLMLFKHRQLSRNPCVLSLLPKYLLATRINLVKVGFPSKNSHPTCEYSRLDFASDEDFYEFLTTYRTELKQVIDVLCRIDQKKCFQVASECLKHHLLPSIKSEVVVECASHGLTCTDMRSVPQWEATTFFTKIITANLFQNLEKTDIPVQDGIELLQLALNFRTKHPHVLDCIHTNISTLFPFVYFKTELVPHVLKRFLEIIEELKVPKEPSLTHLRRNAYSSINRICRNSAQVILPNFGILFDYVKQLLRDERLQLTQMERSTLMEAMFIVIKQLKNYDEQKALLEELMAPVLSHWQSAELRRAFSDSESFIKYVGANQHTTFATAEKDLNRSRIIYCVSAILQVLRWIRCPIVMKTDEFGGFVIGCTPTGNQILRNPCSELVLKFLDNLFILIRTQNNIYLPKLVMKLKAIYGKESPLDLPAGKSIWTKDFHHTLRYIDDPPEYKTHLEKLQGFFGSLYNCCFYILGNVGPSLKLDFYSNKNLVDRILQCAFVNLQLIPDFRLLTVVHILFASFTFSFTSRPLSVCRIAFLDV</sequence>
<dbReference type="GO" id="GO:0005737">
    <property type="term" value="C:cytoplasm"/>
    <property type="evidence" value="ECO:0007669"/>
    <property type="project" value="TreeGrafter"/>
</dbReference>
<dbReference type="AlphaFoldDB" id="A0AAV7R8W1"/>
<dbReference type="GO" id="GO:0003723">
    <property type="term" value="F:RNA binding"/>
    <property type="evidence" value="ECO:0007669"/>
    <property type="project" value="TreeGrafter"/>
</dbReference>
<dbReference type="GO" id="GO:0042565">
    <property type="term" value="C:RNA nuclear export complex"/>
    <property type="evidence" value="ECO:0007669"/>
    <property type="project" value="TreeGrafter"/>
</dbReference>
<comment type="caution">
    <text evidence="3">The sequence shown here is derived from an EMBL/GenBank/DDBJ whole genome shotgun (WGS) entry which is preliminary data.</text>
</comment>
<dbReference type="GO" id="GO:0005634">
    <property type="term" value="C:nucleus"/>
    <property type="evidence" value="ECO:0007669"/>
    <property type="project" value="TreeGrafter"/>
</dbReference>
<evidence type="ECO:0000259" key="2">
    <source>
        <dbReference type="PROSITE" id="PS50166"/>
    </source>
</evidence>
<keyword evidence="4" id="KW-1185">Reference proteome</keyword>
<dbReference type="Pfam" id="PF03810">
    <property type="entry name" value="IBN_N"/>
    <property type="match status" value="1"/>
</dbReference>
<dbReference type="Gene3D" id="1.25.10.10">
    <property type="entry name" value="Leucine-rich Repeat Variant"/>
    <property type="match status" value="1"/>
</dbReference>
<proteinExistence type="inferred from homology"/>
<evidence type="ECO:0000256" key="1">
    <source>
        <dbReference type="ARBA" id="ARBA00009466"/>
    </source>
</evidence>
<comment type="similarity">
    <text evidence="1">Belongs to the exportin family.</text>
</comment>
<dbReference type="GO" id="GO:0005049">
    <property type="term" value="F:nuclear export signal receptor activity"/>
    <property type="evidence" value="ECO:0007669"/>
    <property type="project" value="InterPro"/>
</dbReference>
<accession>A0AAV7R8W1</accession>
<dbReference type="Pfam" id="PF08389">
    <property type="entry name" value="Xpo1"/>
    <property type="match status" value="1"/>
</dbReference>
<feature type="domain" description="Importin N-terminal" evidence="2">
    <location>
        <begin position="33"/>
        <end position="100"/>
    </location>
</feature>
<dbReference type="GO" id="GO:0031267">
    <property type="term" value="F:small GTPase binding"/>
    <property type="evidence" value="ECO:0007669"/>
    <property type="project" value="InterPro"/>
</dbReference>
<dbReference type="Pfam" id="PF19273">
    <property type="entry name" value="Exportin-5"/>
    <property type="match status" value="1"/>
</dbReference>
<dbReference type="GO" id="GO:0006611">
    <property type="term" value="P:protein export from nucleus"/>
    <property type="evidence" value="ECO:0007669"/>
    <property type="project" value="InterPro"/>
</dbReference>
<dbReference type="InterPro" id="IPR001494">
    <property type="entry name" value="Importin-beta_N"/>
</dbReference>
<dbReference type="Proteomes" id="UP001066276">
    <property type="component" value="Chromosome 5"/>
</dbReference>
<dbReference type="EMBL" id="JANPWB010000009">
    <property type="protein sequence ID" value="KAJ1148538.1"/>
    <property type="molecule type" value="Genomic_DNA"/>
</dbReference>
<dbReference type="GO" id="GO:0006405">
    <property type="term" value="P:RNA export from nucleus"/>
    <property type="evidence" value="ECO:0007669"/>
    <property type="project" value="TreeGrafter"/>
</dbReference>
<dbReference type="PANTHER" id="PTHR11223">
    <property type="entry name" value="EXPORTIN 1/5"/>
    <property type="match status" value="1"/>
</dbReference>
<dbReference type="InterPro" id="IPR013598">
    <property type="entry name" value="Exportin-1/Importin-b-like"/>
</dbReference>
<dbReference type="InterPro" id="IPR045478">
    <property type="entry name" value="Exportin-5_C"/>
</dbReference>
<dbReference type="PANTHER" id="PTHR11223:SF3">
    <property type="entry name" value="EXPORTIN-5"/>
    <property type="match status" value="1"/>
</dbReference>
<dbReference type="InterPro" id="IPR011989">
    <property type="entry name" value="ARM-like"/>
</dbReference>
<evidence type="ECO:0000313" key="3">
    <source>
        <dbReference type="EMBL" id="KAJ1148538.1"/>
    </source>
</evidence>
<dbReference type="SUPFAM" id="SSF48371">
    <property type="entry name" value="ARM repeat"/>
    <property type="match status" value="1"/>
</dbReference>
<reference evidence="3" key="1">
    <citation type="journal article" date="2022" name="bioRxiv">
        <title>Sequencing and chromosome-scale assembly of the giantPleurodeles waltlgenome.</title>
        <authorList>
            <person name="Brown T."/>
            <person name="Elewa A."/>
            <person name="Iarovenko S."/>
            <person name="Subramanian E."/>
            <person name="Araus A.J."/>
            <person name="Petzold A."/>
            <person name="Susuki M."/>
            <person name="Suzuki K.-i.T."/>
            <person name="Hayashi T."/>
            <person name="Toyoda A."/>
            <person name="Oliveira C."/>
            <person name="Osipova E."/>
            <person name="Leigh N.D."/>
            <person name="Simon A."/>
            <person name="Yun M.H."/>
        </authorList>
    </citation>
    <scope>NUCLEOTIDE SEQUENCE</scope>
    <source>
        <strain evidence="3">20211129_DDA</strain>
        <tissue evidence="3">Liver</tissue>
    </source>
</reference>
<gene>
    <name evidence="3" type="ORF">NDU88_001367</name>
</gene>
<name>A0AAV7R8W1_PLEWA</name>
<dbReference type="PROSITE" id="PS50166">
    <property type="entry name" value="IMPORTIN_B_NT"/>
    <property type="match status" value="1"/>
</dbReference>